<proteinExistence type="inferred from homology"/>
<dbReference type="InterPro" id="IPR024826">
    <property type="entry name" value="DNA_pol_delta/II_ssu"/>
</dbReference>
<evidence type="ECO:0000256" key="7">
    <source>
        <dbReference type="ARBA" id="ARBA00022932"/>
    </source>
</evidence>
<comment type="catalytic activity">
    <reaction evidence="9">
        <text>DNA(n) + a 2'-deoxyribonucleoside 5'-triphosphate = DNA(n+1) + diphosphate</text>
        <dbReference type="Rhea" id="RHEA:22508"/>
        <dbReference type="Rhea" id="RHEA-COMP:17339"/>
        <dbReference type="Rhea" id="RHEA-COMP:17340"/>
        <dbReference type="ChEBI" id="CHEBI:33019"/>
        <dbReference type="ChEBI" id="CHEBI:61560"/>
        <dbReference type="ChEBI" id="CHEBI:173112"/>
        <dbReference type="EC" id="2.7.7.7"/>
    </reaction>
</comment>
<gene>
    <name evidence="13" type="ORF">PCON_08493</name>
</gene>
<comment type="similarity">
    <text evidence="2">Belongs to the DNA polymerase delta/II small subunit family.</text>
</comment>
<keyword evidence="8" id="KW-0539">Nucleus</keyword>
<accession>U4LDL3</accession>
<feature type="domain" description="DNA polymerase delta subunit OB-fold" evidence="12">
    <location>
        <begin position="49"/>
        <end position="186"/>
    </location>
</feature>
<dbReference type="PANTHER" id="PTHR10416">
    <property type="entry name" value="DNA POLYMERASE DELTA SUBUNIT 2"/>
    <property type="match status" value="1"/>
</dbReference>
<evidence type="ECO:0000256" key="9">
    <source>
        <dbReference type="ARBA" id="ARBA00049244"/>
    </source>
</evidence>
<keyword evidence="7" id="KW-0239">DNA-directed DNA polymerase</keyword>
<dbReference type="InterPro" id="IPR040663">
    <property type="entry name" value="DNA_pol_D_N"/>
</dbReference>
<evidence type="ECO:0000313" key="14">
    <source>
        <dbReference type="Proteomes" id="UP000018144"/>
    </source>
</evidence>
<comment type="subcellular location">
    <subcellularLocation>
        <location evidence="1">Nucleus</location>
    </subcellularLocation>
</comment>
<dbReference type="GO" id="GO:0006273">
    <property type="term" value="P:lagging strand elongation"/>
    <property type="evidence" value="ECO:0007669"/>
    <property type="project" value="UniProtKB-ARBA"/>
</dbReference>
<evidence type="ECO:0000256" key="2">
    <source>
        <dbReference type="ARBA" id="ARBA00006035"/>
    </source>
</evidence>
<dbReference type="OMA" id="HCILIGT"/>
<dbReference type="Proteomes" id="UP000018144">
    <property type="component" value="Unassembled WGS sequence"/>
</dbReference>
<sequence length="480" mass="52715">MAASTSTPEGESFLCKPDGKATTQPKERVSHQHESSDRFVVVDRSYSQQFSDMYFLRLAKLKPTLEKAAQNAWEDYELDGQQAKPVTKALDVRPGEVCWVTGTIYMDMPLKPNILEDIQKEMFTDLVVPAREKYTDNGISQTMLEDESGRLVLSGTVLSSANLVTGAIVSLLGRESSDGAFEVIDYRLPELPLQKPLSPESCRRGKKIAFASGLLVNGSGLDGLNTHLLVDYLLGEAGGSEDHEEASQITRLVLCGNSIGAPANPVDTLTTPDEKKRVVKKYGYDASAYNPSPTAALDNILTDLLTSLHVTILPGELDPANVSMPQQQLHSALFTGANLYHDSTFERATNPWEATVDGVSIIAASGQNLDDVYKYLEGDDRLNMCEQLLRWRNIAPTAPDTLWSYPFQDREPFVLEEDECPHLLVVGNQPSFKTSVVQGNQGQKVRVVLLPKFEETGEIVVVDLETLDTEVVGFGFVNAS</sequence>
<dbReference type="Pfam" id="PF04042">
    <property type="entry name" value="DNA_pol_E_B"/>
    <property type="match status" value="1"/>
</dbReference>
<dbReference type="EMBL" id="HF935436">
    <property type="protein sequence ID" value="CCX08900.1"/>
    <property type="molecule type" value="Genomic_DNA"/>
</dbReference>
<feature type="domain" description="DNA polymerase alpha/delta/epsilon subunit B" evidence="11">
    <location>
        <begin position="208"/>
        <end position="433"/>
    </location>
</feature>
<keyword evidence="4" id="KW-0808">Transferase</keyword>
<dbReference type="CDD" id="cd07387">
    <property type="entry name" value="MPP_PolD2_C"/>
    <property type="match status" value="1"/>
</dbReference>
<evidence type="ECO:0000259" key="11">
    <source>
        <dbReference type="Pfam" id="PF04042"/>
    </source>
</evidence>
<dbReference type="InterPro" id="IPR041863">
    <property type="entry name" value="PolD2_C"/>
</dbReference>
<dbReference type="STRING" id="1076935.U4LDL3"/>
<evidence type="ECO:0000256" key="3">
    <source>
        <dbReference type="ARBA" id="ARBA00012417"/>
    </source>
</evidence>
<protein>
    <recommendedName>
        <fullName evidence="3">DNA-directed DNA polymerase</fullName>
        <ecNumber evidence="3">2.7.7.7</ecNumber>
    </recommendedName>
</protein>
<keyword evidence="5" id="KW-0548">Nucleotidyltransferase</keyword>
<feature type="region of interest" description="Disordered" evidence="10">
    <location>
        <begin position="1"/>
        <end position="34"/>
    </location>
</feature>
<evidence type="ECO:0000256" key="6">
    <source>
        <dbReference type="ARBA" id="ARBA00022705"/>
    </source>
</evidence>
<dbReference type="OrthoDB" id="3763at2759"/>
<dbReference type="Gene3D" id="3.60.21.50">
    <property type="match status" value="1"/>
</dbReference>
<dbReference type="InterPro" id="IPR007185">
    <property type="entry name" value="DNA_pol_a/d/e_bsu"/>
</dbReference>
<dbReference type="GO" id="GO:0003887">
    <property type="term" value="F:DNA-directed DNA polymerase activity"/>
    <property type="evidence" value="ECO:0007669"/>
    <property type="project" value="UniProtKB-KW"/>
</dbReference>
<evidence type="ECO:0000256" key="10">
    <source>
        <dbReference type="SAM" id="MobiDB-lite"/>
    </source>
</evidence>
<evidence type="ECO:0000259" key="12">
    <source>
        <dbReference type="Pfam" id="PF18018"/>
    </source>
</evidence>
<organism evidence="13 14">
    <name type="scientific">Pyronema omphalodes (strain CBS 100304)</name>
    <name type="common">Pyronema confluens</name>
    <dbReference type="NCBI Taxonomy" id="1076935"/>
    <lineage>
        <taxon>Eukaryota</taxon>
        <taxon>Fungi</taxon>
        <taxon>Dikarya</taxon>
        <taxon>Ascomycota</taxon>
        <taxon>Pezizomycotina</taxon>
        <taxon>Pezizomycetes</taxon>
        <taxon>Pezizales</taxon>
        <taxon>Pyronemataceae</taxon>
        <taxon>Pyronema</taxon>
    </lineage>
</organism>
<dbReference type="PANTHER" id="PTHR10416:SF0">
    <property type="entry name" value="DNA POLYMERASE DELTA SUBUNIT 2"/>
    <property type="match status" value="1"/>
</dbReference>
<keyword evidence="6" id="KW-0235">DNA replication</keyword>
<reference evidence="13 14" key="1">
    <citation type="journal article" date="2013" name="PLoS Genet.">
        <title>The genome and development-dependent transcriptomes of Pyronema confluens: a window into fungal evolution.</title>
        <authorList>
            <person name="Traeger S."/>
            <person name="Altegoer F."/>
            <person name="Freitag M."/>
            <person name="Gabaldon T."/>
            <person name="Kempken F."/>
            <person name="Kumar A."/>
            <person name="Marcet-Houben M."/>
            <person name="Poggeler S."/>
            <person name="Stajich J.E."/>
            <person name="Nowrousian M."/>
        </authorList>
    </citation>
    <scope>NUCLEOTIDE SEQUENCE [LARGE SCALE GENOMIC DNA]</scope>
    <source>
        <strain evidence="14">CBS 100304</strain>
        <tissue evidence="13">Vegetative mycelium</tissue>
    </source>
</reference>
<evidence type="ECO:0000313" key="13">
    <source>
        <dbReference type="EMBL" id="CCX08900.1"/>
    </source>
</evidence>
<feature type="compositionally biased region" description="Basic and acidic residues" evidence="10">
    <location>
        <begin position="25"/>
        <end position="34"/>
    </location>
</feature>
<evidence type="ECO:0000256" key="4">
    <source>
        <dbReference type="ARBA" id="ARBA00022679"/>
    </source>
</evidence>
<dbReference type="Gene3D" id="2.40.50.430">
    <property type="match status" value="1"/>
</dbReference>
<evidence type="ECO:0000256" key="8">
    <source>
        <dbReference type="ARBA" id="ARBA00023242"/>
    </source>
</evidence>
<dbReference type="EC" id="2.7.7.7" evidence="3"/>
<dbReference type="eggNOG" id="KOG2732">
    <property type="taxonomic scope" value="Eukaryota"/>
</dbReference>
<keyword evidence="14" id="KW-1185">Reference proteome</keyword>
<evidence type="ECO:0000256" key="1">
    <source>
        <dbReference type="ARBA" id="ARBA00004123"/>
    </source>
</evidence>
<dbReference type="FunFam" id="2.40.50.430:FF:000002">
    <property type="entry name" value="DNA polymerase delta subunit"/>
    <property type="match status" value="1"/>
</dbReference>
<dbReference type="GO" id="GO:0003677">
    <property type="term" value="F:DNA binding"/>
    <property type="evidence" value="ECO:0007669"/>
    <property type="project" value="InterPro"/>
</dbReference>
<dbReference type="GO" id="GO:0043625">
    <property type="term" value="C:delta DNA polymerase complex"/>
    <property type="evidence" value="ECO:0007669"/>
    <property type="project" value="TreeGrafter"/>
</dbReference>
<dbReference type="GO" id="GO:0006281">
    <property type="term" value="P:DNA repair"/>
    <property type="evidence" value="ECO:0007669"/>
    <property type="project" value="UniProtKB-ARBA"/>
</dbReference>
<dbReference type="AlphaFoldDB" id="U4LDL3"/>
<evidence type="ECO:0000256" key="5">
    <source>
        <dbReference type="ARBA" id="ARBA00022695"/>
    </source>
</evidence>
<name>U4LDL3_PYROM</name>
<dbReference type="Pfam" id="PF18018">
    <property type="entry name" value="DNA_pol_D_N"/>
    <property type="match status" value="1"/>
</dbReference>